<keyword evidence="6 7" id="KW-0472">Membrane</keyword>
<dbReference type="PANTHER" id="PTHR23513:SF6">
    <property type="entry name" value="MAJOR FACILITATOR SUPERFAMILY ASSOCIATED DOMAIN-CONTAINING PROTEIN"/>
    <property type="match status" value="1"/>
</dbReference>
<dbReference type="InterPro" id="IPR011701">
    <property type="entry name" value="MFS"/>
</dbReference>
<evidence type="ECO:0000256" key="4">
    <source>
        <dbReference type="ARBA" id="ARBA00022692"/>
    </source>
</evidence>
<dbReference type="PRINTS" id="PR01988">
    <property type="entry name" value="EXPORTERBACE"/>
</dbReference>
<proteinExistence type="predicted"/>
<sequence length="427" mass="47258">MTEITSKRPGEEVNLESSGLAQKKLWNINFYLLLQGQLFSVFGDNIYDIALRVWILAKTESTAIMGVLMAVTYIPRVIISPFAGTFVDRHDRKRVLIISDIICGVSTILIGIAAIIGFLKIWMVVIVGVIVGSCSCFFYPAINSIVPDIVPKSKLIKANSIFSLINTGDNIMGNAIGGFLVQIIGAPISFLVNGVSFLLSAISQYFIKVPQIEFTSNKVSFLQDLRDGFNFIKKSKGLKQLYIILCFFNFFASMSMMLTLPLFKANNNLGIGLYGVAMAINGVGMFLGFTMLSTIEIKKEKRFHLFIISGIITSITMIIYSLTVNFYLIAILFFINGFAVAIINSLIQSSIQISVPSNMRSKAFAFKKTLSSGLMPLGMILAGVLAEKIGMNIVIFVDYIIFCILFVYTYFLSSVKKIINEIPIISY</sequence>
<dbReference type="PANTHER" id="PTHR23513">
    <property type="entry name" value="INTEGRAL MEMBRANE EFFLUX PROTEIN-RELATED"/>
    <property type="match status" value="1"/>
</dbReference>
<dbReference type="AlphaFoldDB" id="A0A9J6NWV6"/>
<dbReference type="GO" id="GO:0005886">
    <property type="term" value="C:plasma membrane"/>
    <property type="evidence" value="ECO:0007669"/>
    <property type="project" value="UniProtKB-SubCell"/>
</dbReference>
<dbReference type="InterPro" id="IPR022324">
    <property type="entry name" value="Bacilysin_exporter_BacE_put"/>
</dbReference>
<protein>
    <submittedName>
        <fullName evidence="9">MFS transporter</fullName>
    </submittedName>
</protein>
<reference evidence="9" key="1">
    <citation type="journal article" date="2021" name="mSystems">
        <title>Bacteria and Archaea Synergistically Convert Glycine Betaine to Biogenic Methane in the Formosa Cold Seep of the South China Sea.</title>
        <authorList>
            <person name="Li L."/>
            <person name="Zhang W."/>
            <person name="Zhang S."/>
            <person name="Song L."/>
            <person name="Sun Q."/>
            <person name="Zhang H."/>
            <person name="Xiang H."/>
            <person name="Dong X."/>
        </authorList>
    </citation>
    <scope>NUCLEOTIDE SEQUENCE</scope>
    <source>
        <strain evidence="9">ZWT</strain>
    </source>
</reference>
<evidence type="ECO:0000256" key="6">
    <source>
        <dbReference type="ARBA" id="ARBA00023136"/>
    </source>
</evidence>
<evidence type="ECO:0000256" key="5">
    <source>
        <dbReference type="ARBA" id="ARBA00022989"/>
    </source>
</evidence>
<evidence type="ECO:0000256" key="7">
    <source>
        <dbReference type="SAM" id="Phobius"/>
    </source>
</evidence>
<dbReference type="Pfam" id="PF07690">
    <property type="entry name" value="MFS_1"/>
    <property type="match status" value="1"/>
</dbReference>
<name>A0A9J6NWV6_9CLOT</name>
<keyword evidence="3" id="KW-1003">Cell membrane</keyword>
<comment type="caution">
    <text evidence="9">The sequence shown here is derived from an EMBL/GenBank/DDBJ whole genome shotgun (WGS) entry which is preliminary data.</text>
</comment>
<evidence type="ECO:0000259" key="8">
    <source>
        <dbReference type="PROSITE" id="PS50850"/>
    </source>
</evidence>
<keyword evidence="4 7" id="KW-0812">Transmembrane</keyword>
<dbReference type="GO" id="GO:0022857">
    <property type="term" value="F:transmembrane transporter activity"/>
    <property type="evidence" value="ECO:0007669"/>
    <property type="project" value="InterPro"/>
</dbReference>
<organism evidence="9 10">
    <name type="scientific">Oceanirhabdus seepicola</name>
    <dbReference type="NCBI Taxonomy" id="2828781"/>
    <lineage>
        <taxon>Bacteria</taxon>
        <taxon>Bacillati</taxon>
        <taxon>Bacillota</taxon>
        <taxon>Clostridia</taxon>
        <taxon>Eubacteriales</taxon>
        <taxon>Clostridiaceae</taxon>
        <taxon>Oceanirhabdus</taxon>
    </lineage>
</organism>
<dbReference type="SUPFAM" id="SSF103473">
    <property type="entry name" value="MFS general substrate transporter"/>
    <property type="match status" value="1"/>
</dbReference>
<evidence type="ECO:0000256" key="2">
    <source>
        <dbReference type="ARBA" id="ARBA00022448"/>
    </source>
</evidence>
<reference evidence="9" key="2">
    <citation type="submission" date="2021-04" db="EMBL/GenBank/DDBJ databases">
        <authorList>
            <person name="Dong X."/>
        </authorList>
    </citation>
    <scope>NUCLEOTIDE SEQUENCE</scope>
    <source>
        <strain evidence="9">ZWT</strain>
    </source>
</reference>
<dbReference type="Proteomes" id="UP001056429">
    <property type="component" value="Unassembled WGS sequence"/>
</dbReference>
<feature type="domain" description="Major facilitator superfamily (MFS) profile" evidence="8">
    <location>
        <begin position="29"/>
        <end position="417"/>
    </location>
</feature>
<feature type="transmembrane region" description="Helical" evidence="7">
    <location>
        <begin position="269"/>
        <end position="291"/>
    </location>
</feature>
<feature type="transmembrane region" description="Helical" evidence="7">
    <location>
        <begin position="121"/>
        <end position="142"/>
    </location>
</feature>
<feature type="transmembrane region" description="Helical" evidence="7">
    <location>
        <begin position="392"/>
        <end position="412"/>
    </location>
</feature>
<keyword evidence="2" id="KW-0813">Transport</keyword>
<feature type="transmembrane region" description="Helical" evidence="7">
    <location>
        <begin position="190"/>
        <end position="207"/>
    </location>
</feature>
<comment type="subcellular location">
    <subcellularLocation>
        <location evidence="1">Cell membrane</location>
        <topology evidence="1">Multi-pass membrane protein</topology>
    </subcellularLocation>
</comment>
<gene>
    <name evidence="9" type="ORF">KDK92_04540</name>
</gene>
<accession>A0A9J6NWV6</accession>
<evidence type="ECO:0000313" key="9">
    <source>
        <dbReference type="EMBL" id="MCM1988999.1"/>
    </source>
</evidence>
<dbReference type="EMBL" id="JAGSOJ010000001">
    <property type="protein sequence ID" value="MCM1988999.1"/>
    <property type="molecule type" value="Genomic_DNA"/>
</dbReference>
<feature type="transmembrane region" description="Helical" evidence="7">
    <location>
        <begin position="63"/>
        <end position="83"/>
    </location>
</feature>
<feature type="transmembrane region" description="Helical" evidence="7">
    <location>
        <begin position="326"/>
        <end position="347"/>
    </location>
</feature>
<feature type="transmembrane region" description="Helical" evidence="7">
    <location>
        <begin position="241"/>
        <end position="263"/>
    </location>
</feature>
<keyword evidence="10" id="KW-1185">Reference proteome</keyword>
<evidence type="ECO:0000313" key="10">
    <source>
        <dbReference type="Proteomes" id="UP001056429"/>
    </source>
</evidence>
<dbReference type="CDD" id="cd06173">
    <property type="entry name" value="MFS_MefA_like"/>
    <property type="match status" value="1"/>
</dbReference>
<dbReference type="PROSITE" id="PS50850">
    <property type="entry name" value="MFS"/>
    <property type="match status" value="1"/>
</dbReference>
<feature type="transmembrane region" description="Helical" evidence="7">
    <location>
        <begin position="368"/>
        <end position="386"/>
    </location>
</feature>
<feature type="transmembrane region" description="Helical" evidence="7">
    <location>
        <begin position="95"/>
        <end position="115"/>
    </location>
</feature>
<evidence type="ECO:0000256" key="3">
    <source>
        <dbReference type="ARBA" id="ARBA00022475"/>
    </source>
</evidence>
<dbReference type="InterPro" id="IPR020846">
    <property type="entry name" value="MFS_dom"/>
</dbReference>
<keyword evidence="5 7" id="KW-1133">Transmembrane helix</keyword>
<evidence type="ECO:0000256" key="1">
    <source>
        <dbReference type="ARBA" id="ARBA00004651"/>
    </source>
</evidence>
<dbReference type="InterPro" id="IPR036259">
    <property type="entry name" value="MFS_trans_sf"/>
</dbReference>
<dbReference type="Gene3D" id="1.20.1250.20">
    <property type="entry name" value="MFS general substrate transporter like domains"/>
    <property type="match status" value="1"/>
</dbReference>
<feature type="transmembrane region" description="Helical" evidence="7">
    <location>
        <begin position="303"/>
        <end position="320"/>
    </location>
</feature>